<keyword evidence="2" id="KW-0662">Pyridine nucleotide biosynthesis</keyword>
<keyword evidence="11" id="KW-1185">Reference proteome</keyword>
<dbReference type="EC" id="3.5.1.19" evidence="6"/>
<evidence type="ECO:0000313" key="11">
    <source>
        <dbReference type="Proteomes" id="UP000464318"/>
    </source>
</evidence>
<gene>
    <name evidence="10" type="primary">pncA</name>
    <name evidence="10" type="ORF">DBX24_06705</name>
</gene>
<dbReference type="SUPFAM" id="SSF52499">
    <property type="entry name" value="Isochorismatase-like hydrolases"/>
    <property type="match status" value="1"/>
</dbReference>
<evidence type="ECO:0000256" key="6">
    <source>
        <dbReference type="ARBA" id="ARBA00039017"/>
    </source>
</evidence>
<organism evidence="10 11">
    <name type="scientific">Bergeyella cardium</name>
    <dbReference type="NCBI Taxonomy" id="1585976"/>
    <lineage>
        <taxon>Bacteria</taxon>
        <taxon>Pseudomonadati</taxon>
        <taxon>Bacteroidota</taxon>
        <taxon>Flavobacteriia</taxon>
        <taxon>Flavobacteriales</taxon>
        <taxon>Weeksellaceae</taxon>
        <taxon>Bergeyella</taxon>
    </lineage>
</organism>
<evidence type="ECO:0000256" key="1">
    <source>
        <dbReference type="ARBA" id="ARBA00006336"/>
    </source>
</evidence>
<protein>
    <recommendedName>
        <fullName evidence="8">Nicotinamidase</fullName>
        <ecNumber evidence="6">3.5.1.19</ecNumber>
    </recommendedName>
    <alternativeName>
        <fullName evidence="7">Nicotinamide deamidase</fullName>
    </alternativeName>
</protein>
<dbReference type="AlphaFoldDB" id="A0A6P1QTX8"/>
<dbReference type="CDD" id="cd01011">
    <property type="entry name" value="nicotinamidase"/>
    <property type="match status" value="1"/>
</dbReference>
<dbReference type="InterPro" id="IPR000868">
    <property type="entry name" value="Isochorismatase-like_dom"/>
</dbReference>
<dbReference type="GO" id="GO:0008936">
    <property type="term" value="F:nicotinamidase activity"/>
    <property type="evidence" value="ECO:0007669"/>
    <property type="project" value="UniProtKB-EC"/>
</dbReference>
<dbReference type="InterPro" id="IPR036380">
    <property type="entry name" value="Isochorismatase-like_sf"/>
</dbReference>
<evidence type="ECO:0000259" key="9">
    <source>
        <dbReference type="Pfam" id="PF00857"/>
    </source>
</evidence>
<dbReference type="EMBL" id="CP029149">
    <property type="protein sequence ID" value="QHN65592.1"/>
    <property type="molecule type" value="Genomic_DNA"/>
</dbReference>
<dbReference type="KEGG" id="bcad:DBX24_06705"/>
<comment type="pathway">
    <text evidence="5">Cofactor biosynthesis; nicotinate biosynthesis; nicotinate from nicotinamide: step 1/1.</text>
</comment>
<evidence type="ECO:0000256" key="4">
    <source>
        <dbReference type="ARBA" id="ARBA00022801"/>
    </source>
</evidence>
<dbReference type="GO" id="GO:0046872">
    <property type="term" value="F:metal ion binding"/>
    <property type="evidence" value="ECO:0007669"/>
    <property type="project" value="UniProtKB-KW"/>
</dbReference>
<evidence type="ECO:0000256" key="7">
    <source>
        <dbReference type="ARBA" id="ARBA00043224"/>
    </source>
</evidence>
<evidence type="ECO:0000256" key="8">
    <source>
        <dbReference type="ARBA" id="ARBA00072277"/>
    </source>
</evidence>
<keyword evidence="3" id="KW-0479">Metal-binding</keyword>
<dbReference type="InterPro" id="IPR052347">
    <property type="entry name" value="Isochorismatase_Nicotinamidase"/>
</dbReference>
<reference evidence="10 11" key="1">
    <citation type="submission" date="2018-04" db="EMBL/GenBank/DDBJ databases">
        <title>Characteristic and Complete Genome Sequencing of A Novel Member of Infective Endocarditis Causative Bacteria: Bergeyella cardium QL-PH.</title>
        <authorList>
            <person name="Pan H."/>
            <person name="Sun E."/>
            <person name="Zhang Y."/>
        </authorList>
    </citation>
    <scope>NUCLEOTIDE SEQUENCE [LARGE SCALE GENOMIC DNA]</scope>
    <source>
        <strain evidence="10 11">HPQL</strain>
    </source>
</reference>
<dbReference type="PANTHER" id="PTHR11080:SF2">
    <property type="entry name" value="LD05707P"/>
    <property type="match status" value="1"/>
</dbReference>
<dbReference type="RefSeq" id="WP_120489394.1">
    <property type="nucleotide sequence ID" value="NZ_CP029149.1"/>
</dbReference>
<dbReference type="OrthoDB" id="9791276at2"/>
<comment type="similarity">
    <text evidence="1">Belongs to the isochorismatase family.</text>
</comment>
<proteinExistence type="inferred from homology"/>
<dbReference type="Gene3D" id="3.40.50.850">
    <property type="entry name" value="Isochorismatase-like"/>
    <property type="match status" value="1"/>
</dbReference>
<sequence>MKKALIVVDVQNDFCKGGALAVPGANEIIPYINTLIKRNDYDEIIFTQDWHPAHHKSFASNNDKKVGDIISLNGTPQIMWPKHCVQGSFGAKFHKDLDTSKATHIIKKGTHPEFDSYSAFQDNHRFMKTDLDDYLRSKGIKTIEIAGLALDYCVKYTCLDALENGYTTYLHTAGTRAVNINPQNGKETLDLLLNKGVYTIDNINCTP</sequence>
<accession>A0A6P1QTX8</accession>
<feature type="domain" description="Isochorismatase-like" evidence="9">
    <location>
        <begin position="4"/>
        <end position="179"/>
    </location>
</feature>
<dbReference type="Pfam" id="PF00857">
    <property type="entry name" value="Isochorismatase"/>
    <property type="match status" value="1"/>
</dbReference>
<evidence type="ECO:0000256" key="3">
    <source>
        <dbReference type="ARBA" id="ARBA00022723"/>
    </source>
</evidence>
<keyword evidence="4 10" id="KW-0378">Hydrolase</keyword>
<evidence type="ECO:0000256" key="5">
    <source>
        <dbReference type="ARBA" id="ARBA00037900"/>
    </source>
</evidence>
<name>A0A6P1QTX8_9FLAO</name>
<dbReference type="FunFam" id="3.40.50.850:FF:000006">
    <property type="entry name" value="Bifunctional pyrazinamidase/nicotinamidase"/>
    <property type="match status" value="1"/>
</dbReference>
<dbReference type="GO" id="GO:0019363">
    <property type="term" value="P:pyridine nucleotide biosynthetic process"/>
    <property type="evidence" value="ECO:0007669"/>
    <property type="project" value="UniProtKB-KW"/>
</dbReference>
<dbReference type="NCBIfam" id="NF008623">
    <property type="entry name" value="PRK11609.1"/>
    <property type="match status" value="1"/>
</dbReference>
<dbReference type="PANTHER" id="PTHR11080">
    <property type="entry name" value="PYRAZINAMIDASE/NICOTINAMIDASE"/>
    <property type="match status" value="1"/>
</dbReference>
<evidence type="ECO:0000256" key="2">
    <source>
        <dbReference type="ARBA" id="ARBA00022642"/>
    </source>
</evidence>
<dbReference type="Proteomes" id="UP000464318">
    <property type="component" value="Chromosome"/>
</dbReference>
<evidence type="ECO:0000313" key="10">
    <source>
        <dbReference type="EMBL" id="QHN65592.1"/>
    </source>
</evidence>